<evidence type="ECO:0000313" key="2">
    <source>
        <dbReference type="EnsemblPlants" id="KEH42801"/>
    </source>
</evidence>
<protein>
    <submittedName>
        <fullName evidence="1 2">Uncharacterized protein</fullName>
    </submittedName>
</protein>
<dbReference type="Proteomes" id="UP000002051">
    <property type="component" value="Unassembled WGS sequence"/>
</dbReference>
<gene>
    <name evidence="1" type="ordered locus">MTR_1g076480</name>
</gene>
<proteinExistence type="predicted"/>
<reference evidence="2" key="3">
    <citation type="submission" date="2015-04" db="UniProtKB">
        <authorList>
            <consortium name="EnsemblPlants"/>
        </authorList>
    </citation>
    <scope>IDENTIFICATION</scope>
    <source>
        <strain evidence="2">cv. Jemalong A17</strain>
    </source>
</reference>
<name>A0A072VMG4_MEDTR</name>
<dbReference type="AlphaFoldDB" id="A0A072VMG4"/>
<keyword evidence="3" id="KW-1185">Reference proteome</keyword>
<dbReference type="HOGENOM" id="CLU_2609592_0_0_1"/>
<reference evidence="1 3" key="2">
    <citation type="journal article" date="2014" name="BMC Genomics">
        <title>An improved genome release (version Mt4.0) for the model legume Medicago truncatula.</title>
        <authorList>
            <person name="Tang H."/>
            <person name="Krishnakumar V."/>
            <person name="Bidwell S."/>
            <person name="Rosen B."/>
            <person name="Chan A."/>
            <person name="Zhou S."/>
            <person name="Gentzbittel L."/>
            <person name="Childs K.L."/>
            <person name="Yandell M."/>
            <person name="Gundlach H."/>
            <person name="Mayer K.F."/>
            <person name="Schwartz D.C."/>
            <person name="Town C.D."/>
        </authorList>
    </citation>
    <scope>GENOME REANNOTATION</scope>
    <source>
        <strain evidence="1">A17</strain>
        <strain evidence="2 3">cv. Jemalong A17</strain>
    </source>
</reference>
<evidence type="ECO:0000313" key="3">
    <source>
        <dbReference type="Proteomes" id="UP000002051"/>
    </source>
</evidence>
<accession>A0A072VMG4</accession>
<organism evidence="1 3">
    <name type="scientific">Medicago truncatula</name>
    <name type="common">Barrel medic</name>
    <name type="synonym">Medicago tribuloides</name>
    <dbReference type="NCBI Taxonomy" id="3880"/>
    <lineage>
        <taxon>Eukaryota</taxon>
        <taxon>Viridiplantae</taxon>
        <taxon>Streptophyta</taxon>
        <taxon>Embryophyta</taxon>
        <taxon>Tracheophyta</taxon>
        <taxon>Spermatophyta</taxon>
        <taxon>Magnoliopsida</taxon>
        <taxon>eudicotyledons</taxon>
        <taxon>Gunneridae</taxon>
        <taxon>Pentapetalae</taxon>
        <taxon>rosids</taxon>
        <taxon>fabids</taxon>
        <taxon>Fabales</taxon>
        <taxon>Fabaceae</taxon>
        <taxon>Papilionoideae</taxon>
        <taxon>50 kb inversion clade</taxon>
        <taxon>NPAAA clade</taxon>
        <taxon>Hologalegina</taxon>
        <taxon>IRL clade</taxon>
        <taxon>Trifolieae</taxon>
        <taxon>Medicago</taxon>
    </lineage>
</organism>
<dbReference type="EMBL" id="CM001217">
    <property type="protein sequence ID" value="KEH42801.1"/>
    <property type="molecule type" value="Genomic_DNA"/>
</dbReference>
<dbReference type="EnsemblPlants" id="KEH42801">
    <property type="protein sequence ID" value="KEH42801"/>
    <property type="gene ID" value="MTR_1g076480"/>
</dbReference>
<sequence length="79" mass="8994">MVSRPLKSIGPPAIRFRYWATHHLCPRTKPDNADCGGRVRLRIKSILHGLKGSIDAKVFRITKVTTLIYVDFFKGTRTI</sequence>
<reference evidence="1 3" key="1">
    <citation type="journal article" date="2011" name="Nature">
        <title>The Medicago genome provides insight into the evolution of rhizobial symbioses.</title>
        <authorList>
            <person name="Young N.D."/>
            <person name="Debelle F."/>
            <person name="Oldroyd G.E."/>
            <person name="Geurts R."/>
            <person name="Cannon S.B."/>
            <person name="Udvardi M.K."/>
            <person name="Benedito V.A."/>
            <person name="Mayer K.F."/>
            <person name="Gouzy J."/>
            <person name="Schoof H."/>
            <person name="Van de Peer Y."/>
            <person name="Proost S."/>
            <person name="Cook D.R."/>
            <person name="Meyers B.C."/>
            <person name="Spannagl M."/>
            <person name="Cheung F."/>
            <person name="De Mita S."/>
            <person name="Krishnakumar V."/>
            <person name="Gundlach H."/>
            <person name="Zhou S."/>
            <person name="Mudge J."/>
            <person name="Bharti A.K."/>
            <person name="Murray J.D."/>
            <person name="Naoumkina M.A."/>
            <person name="Rosen B."/>
            <person name="Silverstein K.A."/>
            <person name="Tang H."/>
            <person name="Rombauts S."/>
            <person name="Zhao P.X."/>
            <person name="Zhou P."/>
            <person name="Barbe V."/>
            <person name="Bardou P."/>
            <person name="Bechner M."/>
            <person name="Bellec A."/>
            <person name="Berger A."/>
            <person name="Berges H."/>
            <person name="Bidwell S."/>
            <person name="Bisseling T."/>
            <person name="Choisne N."/>
            <person name="Couloux A."/>
            <person name="Denny R."/>
            <person name="Deshpande S."/>
            <person name="Dai X."/>
            <person name="Doyle J.J."/>
            <person name="Dudez A.M."/>
            <person name="Farmer A.D."/>
            <person name="Fouteau S."/>
            <person name="Franken C."/>
            <person name="Gibelin C."/>
            <person name="Gish J."/>
            <person name="Goldstein S."/>
            <person name="Gonzalez A.J."/>
            <person name="Green P.J."/>
            <person name="Hallab A."/>
            <person name="Hartog M."/>
            <person name="Hua A."/>
            <person name="Humphray S.J."/>
            <person name="Jeong D.H."/>
            <person name="Jing Y."/>
            <person name="Jocker A."/>
            <person name="Kenton S.M."/>
            <person name="Kim D.J."/>
            <person name="Klee K."/>
            <person name="Lai H."/>
            <person name="Lang C."/>
            <person name="Lin S."/>
            <person name="Macmil S.L."/>
            <person name="Magdelenat G."/>
            <person name="Matthews L."/>
            <person name="McCorrison J."/>
            <person name="Monaghan E.L."/>
            <person name="Mun J.H."/>
            <person name="Najar F.Z."/>
            <person name="Nicholson C."/>
            <person name="Noirot C."/>
            <person name="O'Bleness M."/>
            <person name="Paule C.R."/>
            <person name="Poulain J."/>
            <person name="Prion F."/>
            <person name="Qin B."/>
            <person name="Qu C."/>
            <person name="Retzel E.F."/>
            <person name="Riddle C."/>
            <person name="Sallet E."/>
            <person name="Samain S."/>
            <person name="Samson N."/>
            <person name="Sanders I."/>
            <person name="Saurat O."/>
            <person name="Scarpelli C."/>
            <person name="Schiex T."/>
            <person name="Segurens B."/>
            <person name="Severin A.J."/>
            <person name="Sherrier D.J."/>
            <person name="Shi R."/>
            <person name="Sims S."/>
            <person name="Singer S.R."/>
            <person name="Sinharoy S."/>
            <person name="Sterck L."/>
            <person name="Viollet A."/>
            <person name="Wang B.B."/>
            <person name="Wang K."/>
            <person name="Wang M."/>
            <person name="Wang X."/>
            <person name="Warfsmann J."/>
            <person name="Weissenbach J."/>
            <person name="White D.D."/>
            <person name="White J.D."/>
            <person name="Wiley G.B."/>
            <person name="Wincker P."/>
            <person name="Xing Y."/>
            <person name="Yang L."/>
            <person name="Yao Z."/>
            <person name="Ying F."/>
            <person name="Zhai J."/>
            <person name="Zhou L."/>
            <person name="Zuber A."/>
            <person name="Denarie J."/>
            <person name="Dixon R.A."/>
            <person name="May G.D."/>
            <person name="Schwartz D.C."/>
            <person name="Rogers J."/>
            <person name="Quetier F."/>
            <person name="Town C.D."/>
            <person name="Roe B.A."/>
        </authorList>
    </citation>
    <scope>NUCLEOTIDE SEQUENCE [LARGE SCALE GENOMIC DNA]</scope>
    <source>
        <strain evidence="1">A17</strain>
        <strain evidence="2 3">cv. Jemalong A17</strain>
    </source>
</reference>
<evidence type="ECO:0000313" key="1">
    <source>
        <dbReference type="EMBL" id="KEH42801.1"/>
    </source>
</evidence>